<evidence type="ECO:0000313" key="4">
    <source>
        <dbReference type="Proteomes" id="UP000799539"/>
    </source>
</evidence>
<evidence type="ECO:0000313" key="3">
    <source>
        <dbReference type="EMBL" id="KAF2209299.1"/>
    </source>
</evidence>
<protein>
    <recommendedName>
        <fullName evidence="2">DUF2293 domain-containing protein</fullName>
    </recommendedName>
</protein>
<feature type="region of interest" description="Disordered" evidence="1">
    <location>
        <begin position="137"/>
        <end position="157"/>
    </location>
</feature>
<dbReference type="OrthoDB" id="5381833at2759"/>
<gene>
    <name evidence="3" type="ORF">CERZMDRAFT_100503</name>
</gene>
<keyword evidence="4" id="KW-1185">Reference proteome</keyword>
<evidence type="ECO:0000259" key="2">
    <source>
        <dbReference type="Pfam" id="PF10056"/>
    </source>
</evidence>
<dbReference type="EMBL" id="ML992687">
    <property type="protein sequence ID" value="KAF2209299.1"/>
    <property type="molecule type" value="Genomic_DNA"/>
</dbReference>
<dbReference type="InterPro" id="IPR018744">
    <property type="entry name" value="DUF2293"/>
</dbReference>
<dbReference type="PANTHER" id="PTHR38113:SF1">
    <property type="entry name" value="DUF2293 DOMAIN-CONTAINING PROTEIN"/>
    <property type="match status" value="1"/>
</dbReference>
<feature type="region of interest" description="Disordered" evidence="1">
    <location>
        <begin position="1"/>
        <end position="22"/>
    </location>
</feature>
<name>A0A6A6F7N7_9PEZI</name>
<organism evidence="3 4">
    <name type="scientific">Cercospora zeae-maydis SCOH1-5</name>
    <dbReference type="NCBI Taxonomy" id="717836"/>
    <lineage>
        <taxon>Eukaryota</taxon>
        <taxon>Fungi</taxon>
        <taxon>Dikarya</taxon>
        <taxon>Ascomycota</taxon>
        <taxon>Pezizomycotina</taxon>
        <taxon>Dothideomycetes</taxon>
        <taxon>Dothideomycetidae</taxon>
        <taxon>Mycosphaerellales</taxon>
        <taxon>Mycosphaerellaceae</taxon>
        <taxon>Cercospora</taxon>
    </lineage>
</organism>
<dbReference type="Proteomes" id="UP000799539">
    <property type="component" value="Unassembled WGS sequence"/>
</dbReference>
<accession>A0A6A6F7N7</accession>
<dbReference type="PANTHER" id="PTHR38113">
    <property type="match status" value="1"/>
</dbReference>
<sequence length="157" mass="18502">MQQQPEDPAGLPSEEQKSRKREWNRGPVNDLFPRIPDLALERVLDIIIDKGFTYNLSVSKFANSRRITSIVVAHVRHAYSDYDKLLRENVERYEARKRCGPQVWKVLREWSPWDKDNEVLERCFRATLLTLEERDPSWDPMDVDDESDLDGDPMDLD</sequence>
<evidence type="ECO:0000256" key="1">
    <source>
        <dbReference type="SAM" id="MobiDB-lite"/>
    </source>
</evidence>
<reference evidence="3" key="1">
    <citation type="journal article" date="2020" name="Stud. Mycol.">
        <title>101 Dothideomycetes genomes: a test case for predicting lifestyles and emergence of pathogens.</title>
        <authorList>
            <person name="Haridas S."/>
            <person name="Albert R."/>
            <person name="Binder M."/>
            <person name="Bloem J."/>
            <person name="Labutti K."/>
            <person name="Salamov A."/>
            <person name="Andreopoulos B."/>
            <person name="Baker S."/>
            <person name="Barry K."/>
            <person name="Bills G."/>
            <person name="Bluhm B."/>
            <person name="Cannon C."/>
            <person name="Castanera R."/>
            <person name="Culley D."/>
            <person name="Daum C."/>
            <person name="Ezra D."/>
            <person name="Gonzalez J."/>
            <person name="Henrissat B."/>
            <person name="Kuo A."/>
            <person name="Liang C."/>
            <person name="Lipzen A."/>
            <person name="Lutzoni F."/>
            <person name="Magnuson J."/>
            <person name="Mondo S."/>
            <person name="Nolan M."/>
            <person name="Ohm R."/>
            <person name="Pangilinan J."/>
            <person name="Park H.-J."/>
            <person name="Ramirez L."/>
            <person name="Alfaro M."/>
            <person name="Sun H."/>
            <person name="Tritt A."/>
            <person name="Yoshinaga Y."/>
            <person name="Zwiers L.-H."/>
            <person name="Turgeon B."/>
            <person name="Goodwin S."/>
            <person name="Spatafora J."/>
            <person name="Crous P."/>
            <person name="Grigoriev I."/>
        </authorList>
    </citation>
    <scope>NUCLEOTIDE SEQUENCE</scope>
    <source>
        <strain evidence="3">SCOH1-5</strain>
    </source>
</reference>
<dbReference type="Pfam" id="PF10056">
    <property type="entry name" value="DUF2293"/>
    <property type="match status" value="1"/>
</dbReference>
<dbReference type="AlphaFoldDB" id="A0A6A6F7N7"/>
<proteinExistence type="predicted"/>
<feature type="compositionally biased region" description="Acidic residues" evidence="1">
    <location>
        <begin position="141"/>
        <end position="157"/>
    </location>
</feature>
<feature type="domain" description="DUF2293" evidence="2">
    <location>
        <begin position="29"/>
        <end position="110"/>
    </location>
</feature>